<dbReference type="EnsemblMetazoa" id="GMOY010383-RA">
    <property type="protein sequence ID" value="GMOY010383-PA"/>
    <property type="gene ID" value="GMOY010383"/>
</dbReference>
<proteinExistence type="predicted"/>
<organism evidence="2 3">
    <name type="scientific">Glossina morsitans morsitans</name>
    <name type="common">Savannah tsetse fly</name>
    <dbReference type="NCBI Taxonomy" id="37546"/>
    <lineage>
        <taxon>Eukaryota</taxon>
        <taxon>Metazoa</taxon>
        <taxon>Ecdysozoa</taxon>
        <taxon>Arthropoda</taxon>
        <taxon>Hexapoda</taxon>
        <taxon>Insecta</taxon>
        <taxon>Pterygota</taxon>
        <taxon>Neoptera</taxon>
        <taxon>Endopterygota</taxon>
        <taxon>Diptera</taxon>
        <taxon>Brachycera</taxon>
        <taxon>Muscomorpha</taxon>
        <taxon>Hippoboscoidea</taxon>
        <taxon>Glossinidae</taxon>
        <taxon>Glossina</taxon>
    </lineage>
</organism>
<feature type="region of interest" description="Disordered" evidence="1">
    <location>
        <begin position="1"/>
        <end position="36"/>
    </location>
</feature>
<dbReference type="VEuPathDB" id="VectorBase:GMOY010383"/>
<accession>A0A1B0GAP8</accession>
<sequence length="123" mass="13840">MPPKNVRNGRLQAINSLTGPQNGSKIPANPKYNPKDEVESLSTKKIQGSKKIFDNSSLLQLQRSLFQHSSTKIVMGSNSKILISPGDLTELYFEITNRGVEGLHYYIQVVDEKRFLIKLAPQR</sequence>
<evidence type="ECO:0000313" key="3">
    <source>
        <dbReference type="Proteomes" id="UP000092444"/>
    </source>
</evidence>
<protein>
    <submittedName>
        <fullName evidence="2">Uncharacterized protein</fullName>
    </submittedName>
</protein>
<keyword evidence="3" id="KW-1185">Reference proteome</keyword>
<evidence type="ECO:0000256" key="1">
    <source>
        <dbReference type="SAM" id="MobiDB-lite"/>
    </source>
</evidence>
<reference evidence="2" key="1">
    <citation type="submission" date="2020-05" db="UniProtKB">
        <authorList>
            <consortium name="EnsemblMetazoa"/>
        </authorList>
    </citation>
    <scope>IDENTIFICATION</scope>
    <source>
        <strain evidence="2">Yale</strain>
    </source>
</reference>
<feature type="compositionally biased region" description="Polar residues" evidence="1">
    <location>
        <begin position="13"/>
        <end position="24"/>
    </location>
</feature>
<dbReference type="AlphaFoldDB" id="A0A1B0GAP8"/>
<dbReference type="Proteomes" id="UP000092444">
    <property type="component" value="Unassembled WGS sequence"/>
</dbReference>
<dbReference type="EMBL" id="CCAG010022201">
    <property type="status" value="NOT_ANNOTATED_CDS"/>
    <property type="molecule type" value="Genomic_DNA"/>
</dbReference>
<evidence type="ECO:0000313" key="2">
    <source>
        <dbReference type="EnsemblMetazoa" id="GMOY010383-PA"/>
    </source>
</evidence>
<dbReference type="STRING" id="37546.A0A1B0GAP8"/>
<name>A0A1B0GAP8_GLOMM</name>